<evidence type="ECO:0000256" key="4">
    <source>
        <dbReference type="ARBA" id="ARBA00022989"/>
    </source>
</evidence>
<evidence type="ECO:0000256" key="2">
    <source>
        <dbReference type="ARBA" id="ARBA00004922"/>
    </source>
</evidence>
<dbReference type="PROSITE" id="PS50244">
    <property type="entry name" value="S5A_REDUCTASE"/>
    <property type="match status" value="1"/>
</dbReference>
<feature type="transmembrane region" description="Helical" evidence="6">
    <location>
        <begin position="69"/>
        <end position="92"/>
    </location>
</feature>
<feature type="transmembrane region" description="Helical" evidence="6">
    <location>
        <begin position="289"/>
        <end position="322"/>
    </location>
</feature>
<sequence length="347" mass="40123">MMDFRVKMDVWIVGLLRTGWIAGTLPILIASLPFSHLRPFHQTLLVSAGRGKIIQTSSRFGKLNVPQKFFSHFYVLAVGWTSLLLLSTWAYARKMGSLLSESTSHSGLASYLTGGSHVFSIQKAHSPTAEHYYRIWRSVFLLLLMELQVFWRLYESLYVFKYSRTARMHMFGYLTGLYFYTGAPLSLCCNFAREVFEYVENWITEFIVNGKDRMPPLEFQWSEYLCPLLKLGWCQWVGAAIFFWGWLRQRRSHAILGSLRDGKEEANDYAVPHGDWFEIVSSPHYLAEIVIYAGILIASGGMDLTVWLLFGFVVANLLFAAAETHRWYKRKFDSYPGERYAIIPFVF</sequence>
<evidence type="ECO:0000256" key="3">
    <source>
        <dbReference type="ARBA" id="ARBA00022692"/>
    </source>
</evidence>
<dbReference type="GO" id="GO:0016095">
    <property type="term" value="P:polyprenol catabolic process"/>
    <property type="evidence" value="ECO:0007669"/>
    <property type="project" value="TreeGrafter"/>
</dbReference>
<dbReference type="InterPro" id="IPR001104">
    <property type="entry name" value="3-oxo-5_a-steroid_4-DH_C"/>
</dbReference>
<dbReference type="AlphaFoldDB" id="A0A7C9A574"/>
<name>A0A7C9A574_OPUST</name>
<dbReference type="UniPathway" id="UPA00378"/>
<feature type="domain" description="3-oxo-5-alpha-steroid 4-dehydrogenase C-terminal" evidence="7">
    <location>
        <begin position="233"/>
        <end position="347"/>
    </location>
</feature>
<keyword evidence="4 6" id="KW-1133">Transmembrane helix</keyword>
<evidence type="ECO:0000256" key="1">
    <source>
        <dbReference type="ARBA" id="ARBA00004127"/>
    </source>
</evidence>
<dbReference type="PANTHER" id="PTHR14624:SF0">
    <property type="entry name" value="POLYPRENOL REDUCTASE"/>
    <property type="match status" value="1"/>
</dbReference>
<feature type="transmembrane region" description="Helical" evidence="6">
    <location>
        <begin position="228"/>
        <end position="247"/>
    </location>
</feature>
<evidence type="ECO:0000259" key="7">
    <source>
        <dbReference type="Pfam" id="PF02544"/>
    </source>
</evidence>
<dbReference type="InterPro" id="IPR039698">
    <property type="entry name" value="Dfg10/SRD5A3"/>
</dbReference>
<feature type="transmembrane region" description="Helical" evidence="6">
    <location>
        <begin position="12"/>
        <end position="34"/>
    </location>
</feature>
<reference evidence="8" key="2">
    <citation type="submission" date="2020-07" db="EMBL/GenBank/DDBJ databases">
        <authorList>
            <person name="Vera ALvarez R."/>
            <person name="Arias-Moreno D.M."/>
            <person name="Jimenez-Jacinto V."/>
            <person name="Jimenez-Bremont J.F."/>
            <person name="Swaminathan K."/>
            <person name="Moose S.P."/>
            <person name="Guerrero-Gonzalez M.L."/>
            <person name="Marino-Ramirez L."/>
            <person name="Landsman D."/>
            <person name="Rodriguez-Kessler M."/>
            <person name="Delgado-Sanchez P."/>
        </authorList>
    </citation>
    <scope>NUCLEOTIDE SEQUENCE</scope>
    <source>
        <tissue evidence="8">Cladode</tissue>
    </source>
</reference>
<protein>
    <recommendedName>
        <fullName evidence="7">3-oxo-5-alpha-steroid 4-dehydrogenase C-terminal domain-containing protein</fullName>
    </recommendedName>
</protein>
<evidence type="ECO:0000256" key="5">
    <source>
        <dbReference type="ARBA" id="ARBA00023136"/>
    </source>
</evidence>
<feature type="transmembrane region" description="Helical" evidence="6">
    <location>
        <begin position="135"/>
        <end position="154"/>
    </location>
</feature>
<keyword evidence="5 6" id="KW-0472">Membrane</keyword>
<dbReference type="GO" id="GO:0006488">
    <property type="term" value="P:dolichol-linked oligosaccharide biosynthetic process"/>
    <property type="evidence" value="ECO:0007669"/>
    <property type="project" value="InterPro"/>
</dbReference>
<dbReference type="EMBL" id="GISG01205182">
    <property type="protein sequence ID" value="MBA4659812.1"/>
    <property type="molecule type" value="Transcribed_RNA"/>
</dbReference>
<proteinExistence type="predicted"/>
<organism evidence="8">
    <name type="scientific">Opuntia streptacantha</name>
    <name type="common">Prickly pear cactus</name>
    <name type="synonym">Opuntia cardona</name>
    <dbReference type="NCBI Taxonomy" id="393608"/>
    <lineage>
        <taxon>Eukaryota</taxon>
        <taxon>Viridiplantae</taxon>
        <taxon>Streptophyta</taxon>
        <taxon>Embryophyta</taxon>
        <taxon>Tracheophyta</taxon>
        <taxon>Spermatophyta</taxon>
        <taxon>Magnoliopsida</taxon>
        <taxon>eudicotyledons</taxon>
        <taxon>Gunneridae</taxon>
        <taxon>Pentapetalae</taxon>
        <taxon>Caryophyllales</taxon>
        <taxon>Cactineae</taxon>
        <taxon>Cactaceae</taxon>
        <taxon>Opuntioideae</taxon>
        <taxon>Opuntia</taxon>
    </lineage>
</organism>
<comment type="subcellular location">
    <subcellularLocation>
        <location evidence="1">Endomembrane system</location>
        <topology evidence="1">Multi-pass membrane protein</topology>
    </subcellularLocation>
</comment>
<dbReference type="Gene3D" id="1.20.120.1630">
    <property type="match status" value="1"/>
</dbReference>
<dbReference type="Pfam" id="PF02544">
    <property type="entry name" value="Steroid_dh"/>
    <property type="match status" value="1"/>
</dbReference>
<dbReference type="GO" id="GO:0003865">
    <property type="term" value="F:3-oxo-5-alpha-steroid 4-dehydrogenase activity"/>
    <property type="evidence" value="ECO:0007669"/>
    <property type="project" value="TreeGrafter"/>
</dbReference>
<accession>A0A7C9A574</accession>
<evidence type="ECO:0000256" key="6">
    <source>
        <dbReference type="SAM" id="Phobius"/>
    </source>
</evidence>
<evidence type="ECO:0000313" key="8">
    <source>
        <dbReference type="EMBL" id="MBA4659812.1"/>
    </source>
</evidence>
<comment type="pathway">
    <text evidence="2">Protein modification; protein glycosylation.</text>
</comment>
<dbReference type="GO" id="GO:0005783">
    <property type="term" value="C:endoplasmic reticulum"/>
    <property type="evidence" value="ECO:0007669"/>
    <property type="project" value="TreeGrafter"/>
</dbReference>
<dbReference type="PANTHER" id="PTHR14624">
    <property type="entry name" value="DFG10 PROTEIN"/>
    <property type="match status" value="1"/>
</dbReference>
<reference evidence="8" key="1">
    <citation type="journal article" date="2013" name="J. Plant Res.">
        <title>Effect of fungi and light on seed germination of three Opuntia species from semiarid lands of central Mexico.</title>
        <authorList>
            <person name="Delgado-Sanchez P."/>
            <person name="Jimenez-Bremont J.F."/>
            <person name="Guerrero-Gonzalez Mde L."/>
            <person name="Flores J."/>
        </authorList>
    </citation>
    <scope>NUCLEOTIDE SEQUENCE</scope>
    <source>
        <tissue evidence="8">Cladode</tissue>
    </source>
</reference>
<keyword evidence="3 6" id="KW-0812">Transmembrane</keyword>